<sequence precursor="true">MPLALAALAWLAPTAAAQDLELDALRARWRAEIEWLDPDGTDQLLVGGLHYDLLDPFQQVPGMYVGMGGFSALAGDRGGFLVAGATVGWRAALDRDWTLDLGQFIGGGGGGPGGRERDGGLYLRPHIAFERRFGPTSLRLEVSHVSMPDGGIDSTQVALGFQGFDELITAGYSIEDLGMLPANAFAAGRMPLGGSIRHISPSSRSRRLDGSPLRRRILLSSLAVERGLGERWYVPMELSGAFAGDVAGYAHFLTGLGYRSPLFENLVDWRTQATLGGGGGGGVDTGGGLLASARTGLEARVGNDWRVHLMGGYLTAVDGHFGGPTISLGASWSPVPVELRSNFDRSRLAEEGVWAEDLRLDPWTVQVMAKYYDLRSSSTLANGDKVKDRTISLMGVGTEKNIAENVDLSLRAFSAYEGDVGGYQEGQLGLRYTIPLKQPIEAGDFYVQYHAGAAGGGDLDVGSGFIHAIAMGWRWNPIRALRIGVEVGRVDSKQGSFAADSFAVTLSWGVTRPLRPN</sequence>
<name>A0A518BR10_9BACT</name>
<evidence type="ECO:0000313" key="2">
    <source>
        <dbReference type="EMBL" id="QDU69421.1"/>
    </source>
</evidence>
<dbReference type="KEGG" id="pbap:Pla133_45410"/>
<dbReference type="AlphaFoldDB" id="A0A518BR10"/>
<evidence type="ECO:0000313" key="3">
    <source>
        <dbReference type="Proteomes" id="UP000316921"/>
    </source>
</evidence>
<feature type="signal peptide" evidence="1">
    <location>
        <begin position="1"/>
        <end position="17"/>
    </location>
</feature>
<gene>
    <name evidence="2" type="ORF">Pla133_45410</name>
</gene>
<keyword evidence="1" id="KW-0732">Signal</keyword>
<organism evidence="2 3">
    <name type="scientific">Engelhardtia mirabilis</name>
    <dbReference type="NCBI Taxonomy" id="2528011"/>
    <lineage>
        <taxon>Bacteria</taxon>
        <taxon>Pseudomonadati</taxon>
        <taxon>Planctomycetota</taxon>
        <taxon>Planctomycetia</taxon>
        <taxon>Planctomycetia incertae sedis</taxon>
        <taxon>Engelhardtia</taxon>
    </lineage>
</organism>
<evidence type="ECO:0008006" key="4">
    <source>
        <dbReference type="Google" id="ProtNLM"/>
    </source>
</evidence>
<evidence type="ECO:0000256" key="1">
    <source>
        <dbReference type="SAM" id="SignalP"/>
    </source>
</evidence>
<keyword evidence="3" id="KW-1185">Reference proteome</keyword>
<feature type="chain" id="PRO_5022239175" description="Outer membrane protein transport protein (OMPP1/FadL/TodX)" evidence="1">
    <location>
        <begin position="18"/>
        <end position="517"/>
    </location>
</feature>
<proteinExistence type="predicted"/>
<accession>A0A518BR10</accession>
<reference evidence="2 3" key="1">
    <citation type="submission" date="2019-02" db="EMBL/GenBank/DDBJ databases">
        <title>Deep-cultivation of Planctomycetes and their phenomic and genomic characterization uncovers novel biology.</title>
        <authorList>
            <person name="Wiegand S."/>
            <person name="Jogler M."/>
            <person name="Boedeker C."/>
            <person name="Pinto D."/>
            <person name="Vollmers J."/>
            <person name="Rivas-Marin E."/>
            <person name="Kohn T."/>
            <person name="Peeters S.H."/>
            <person name="Heuer A."/>
            <person name="Rast P."/>
            <person name="Oberbeckmann S."/>
            <person name="Bunk B."/>
            <person name="Jeske O."/>
            <person name="Meyerdierks A."/>
            <person name="Storesund J.E."/>
            <person name="Kallscheuer N."/>
            <person name="Luecker S."/>
            <person name="Lage O.M."/>
            <person name="Pohl T."/>
            <person name="Merkel B.J."/>
            <person name="Hornburger P."/>
            <person name="Mueller R.-W."/>
            <person name="Bruemmer F."/>
            <person name="Labrenz M."/>
            <person name="Spormann A.M."/>
            <person name="Op den Camp H."/>
            <person name="Overmann J."/>
            <person name="Amann R."/>
            <person name="Jetten M.S.M."/>
            <person name="Mascher T."/>
            <person name="Medema M.H."/>
            <person name="Devos D.P."/>
            <person name="Kaster A.-K."/>
            <person name="Ovreas L."/>
            <person name="Rohde M."/>
            <person name="Galperin M.Y."/>
            <person name="Jogler C."/>
        </authorList>
    </citation>
    <scope>NUCLEOTIDE SEQUENCE [LARGE SCALE GENOMIC DNA]</scope>
    <source>
        <strain evidence="2 3">Pla133</strain>
    </source>
</reference>
<protein>
    <recommendedName>
        <fullName evidence="4">Outer membrane protein transport protein (OMPP1/FadL/TodX)</fullName>
    </recommendedName>
</protein>
<dbReference type="RefSeq" id="WP_145069300.1">
    <property type="nucleotide sequence ID" value="NZ_CP036287.1"/>
</dbReference>
<dbReference type="EMBL" id="CP036287">
    <property type="protein sequence ID" value="QDU69421.1"/>
    <property type="molecule type" value="Genomic_DNA"/>
</dbReference>
<dbReference type="Proteomes" id="UP000316921">
    <property type="component" value="Chromosome"/>
</dbReference>